<name>A0A7Y9S3V1_9MICC</name>
<comment type="caution">
    <text evidence="1">The sequence shown here is derived from an EMBL/GenBank/DDBJ whole genome shotgun (WGS) entry which is preliminary data.</text>
</comment>
<dbReference type="RefSeq" id="WP_179387867.1">
    <property type="nucleotide sequence ID" value="NZ_JACBYQ010000001.1"/>
</dbReference>
<evidence type="ECO:0008006" key="3">
    <source>
        <dbReference type="Google" id="ProtNLM"/>
    </source>
</evidence>
<dbReference type="AlphaFoldDB" id="A0A7Y9S3V1"/>
<evidence type="ECO:0000313" key="1">
    <source>
        <dbReference type="EMBL" id="NYE94054.1"/>
    </source>
</evidence>
<gene>
    <name evidence="1" type="ORF">FHU41_000275</name>
</gene>
<dbReference type="EMBL" id="JACBYQ010000001">
    <property type="protein sequence ID" value="NYE94054.1"/>
    <property type="molecule type" value="Genomic_DNA"/>
</dbReference>
<dbReference type="Proteomes" id="UP000521748">
    <property type="component" value="Unassembled WGS sequence"/>
</dbReference>
<evidence type="ECO:0000313" key="2">
    <source>
        <dbReference type="Proteomes" id="UP000521748"/>
    </source>
</evidence>
<organism evidence="1 2">
    <name type="scientific">Psychromicrobium silvestre</name>
    <dbReference type="NCBI Taxonomy" id="1645614"/>
    <lineage>
        <taxon>Bacteria</taxon>
        <taxon>Bacillati</taxon>
        <taxon>Actinomycetota</taxon>
        <taxon>Actinomycetes</taxon>
        <taxon>Micrococcales</taxon>
        <taxon>Micrococcaceae</taxon>
        <taxon>Psychromicrobium</taxon>
    </lineage>
</organism>
<keyword evidence="2" id="KW-1185">Reference proteome</keyword>
<accession>A0A7Y9S3V1</accession>
<proteinExistence type="predicted"/>
<sequence length="127" mass="14143">MANPTAKTELSTIGKLPARGRALGRGYIESITIVPVNQAPEFSAIVTDVDKYAQPQRREHKQDKNQLKVVEGSRLRLIWLGQRQVPGIEAGTEVRFEGMVALHGGLPTIFNPRYEIIGKPEFQEYTG</sequence>
<reference evidence="1 2" key="1">
    <citation type="submission" date="2020-07" db="EMBL/GenBank/DDBJ databases">
        <title>Sequencing the genomes of 1000 actinobacteria strains.</title>
        <authorList>
            <person name="Klenk H.-P."/>
        </authorList>
    </citation>
    <scope>NUCLEOTIDE SEQUENCE [LARGE SCALE GENOMIC DNA]</scope>
    <source>
        <strain evidence="1 2">DSM 102047</strain>
    </source>
</reference>
<protein>
    <recommendedName>
        <fullName evidence="3">OB-fold nucleic acid binding domain</fullName>
    </recommendedName>
</protein>